<evidence type="ECO:0000256" key="3">
    <source>
        <dbReference type="ARBA" id="ARBA00022692"/>
    </source>
</evidence>
<feature type="transmembrane region" description="Helical" evidence="6">
    <location>
        <begin position="33"/>
        <end position="55"/>
    </location>
</feature>
<dbReference type="GeneID" id="80816298"/>
<dbReference type="RefSeq" id="WP_074834210.1">
    <property type="nucleotide sequence ID" value="NZ_CATMKJ010000009.1"/>
</dbReference>
<evidence type="ECO:0000256" key="1">
    <source>
        <dbReference type="ARBA" id="ARBA00004141"/>
    </source>
</evidence>
<dbReference type="InterPro" id="IPR050638">
    <property type="entry name" value="AA-Vitamin_Transporters"/>
</dbReference>
<evidence type="ECO:0000259" key="7">
    <source>
        <dbReference type="Pfam" id="PF00892"/>
    </source>
</evidence>
<evidence type="ECO:0000256" key="4">
    <source>
        <dbReference type="ARBA" id="ARBA00022989"/>
    </source>
</evidence>
<organism evidence="8 9">
    <name type="scientific">Marinovum algicola</name>
    <dbReference type="NCBI Taxonomy" id="42444"/>
    <lineage>
        <taxon>Bacteria</taxon>
        <taxon>Pseudomonadati</taxon>
        <taxon>Pseudomonadota</taxon>
        <taxon>Alphaproteobacteria</taxon>
        <taxon>Rhodobacterales</taxon>
        <taxon>Roseobacteraceae</taxon>
        <taxon>Marinovum</taxon>
    </lineage>
</organism>
<dbReference type="InterPro" id="IPR037185">
    <property type="entry name" value="EmrE-like"/>
</dbReference>
<feature type="transmembrane region" description="Helical" evidence="6">
    <location>
        <begin position="244"/>
        <end position="261"/>
    </location>
</feature>
<feature type="transmembrane region" description="Helical" evidence="6">
    <location>
        <begin position="67"/>
        <end position="86"/>
    </location>
</feature>
<comment type="caution">
    <text evidence="8">The sequence shown here is derived from an EMBL/GenBank/DDBJ whole genome shotgun (WGS) entry which is preliminary data.</text>
</comment>
<feature type="transmembrane region" description="Helical" evidence="6">
    <location>
        <begin position="121"/>
        <end position="143"/>
    </location>
</feature>
<evidence type="ECO:0000313" key="8">
    <source>
        <dbReference type="EMBL" id="SEI49896.1"/>
    </source>
</evidence>
<dbReference type="Pfam" id="PF00892">
    <property type="entry name" value="EamA"/>
    <property type="match status" value="2"/>
</dbReference>
<comment type="similarity">
    <text evidence="2">Belongs to the EamA transporter family.</text>
</comment>
<evidence type="ECO:0000256" key="5">
    <source>
        <dbReference type="ARBA" id="ARBA00023136"/>
    </source>
</evidence>
<dbReference type="GO" id="GO:0016020">
    <property type="term" value="C:membrane"/>
    <property type="evidence" value="ECO:0007669"/>
    <property type="project" value="UniProtKB-SubCell"/>
</dbReference>
<dbReference type="SUPFAM" id="SSF103481">
    <property type="entry name" value="Multidrug resistance efflux transporter EmrE"/>
    <property type="match status" value="2"/>
</dbReference>
<feature type="domain" description="EamA" evidence="7">
    <location>
        <begin position="149"/>
        <end position="281"/>
    </location>
</feature>
<proteinExistence type="inferred from homology"/>
<protein>
    <submittedName>
        <fullName evidence="8">Threonine/homoserine efflux transporter RhtA</fullName>
    </submittedName>
</protein>
<feature type="transmembrane region" description="Helical" evidence="6">
    <location>
        <begin position="149"/>
        <end position="167"/>
    </location>
</feature>
<evidence type="ECO:0000256" key="2">
    <source>
        <dbReference type="ARBA" id="ARBA00007362"/>
    </source>
</evidence>
<keyword evidence="4 6" id="KW-1133">Transmembrane helix</keyword>
<sequence length="301" mass="31313">MDIRAILMGLAFAAMWSSAFTSARIIVEYAPPMGSLALRFLLSGMIGIALALAMGQSFRLTRAQWRATLVFGVCQNAIYLGLNFIAMQTIEASLASIIASTMPLMVALAGWLVFRERLPRLAVAGLVAGFGGVTLIMGARLGAGVDLNGLSLCIIAAVALTVATLSVRGASSGGNVMMIVGLQMLVGAALLAVASAALEWPFEVQVTRPLVLAFLYTTLVPGLAATFVWFTLVNRIGAVKASTFHFLNPFFGVAVAALLLGEKLGPLDMIGVAIVGGGILAVQLARQGGPKPVPKTPRSVV</sequence>
<keyword evidence="9" id="KW-1185">Reference proteome</keyword>
<dbReference type="AlphaFoldDB" id="A0A975W5T9"/>
<dbReference type="EMBL" id="FNYY01000001">
    <property type="protein sequence ID" value="SEI49896.1"/>
    <property type="molecule type" value="Genomic_DNA"/>
</dbReference>
<feature type="transmembrane region" description="Helical" evidence="6">
    <location>
        <begin position="267"/>
        <end position="285"/>
    </location>
</feature>
<evidence type="ECO:0000313" key="9">
    <source>
        <dbReference type="Proteomes" id="UP000182932"/>
    </source>
</evidence>
<accession>A0A975W5T9</accession>
<dbReference type="PANTHER" id="PTHR32322">
    <property type="entry name" value="INNER MEMBRANE TRANSPORTER"/>
    <property type="match status" value="1"/>
</dbReference>
<feature type="transmembrane region" description="Helical" evidence="6">
    <location>
        <begin position="210"/>
        <end position="232"/>
    </location>
</feature>
<keyword evidence="3 6" id="KW-0812">Transmembrane</keyword>
<feature type="domain" description="EamA" evidence="7">
    <location>
        <begin position="4"/>
        <end position="137"/>
    </location>
</feature>
<dbReference type="Gene3D" id="1.10.3730.20">
    <property type="match status" value="1"/>
</dbReference>
<gene>
    <name evidence="8" type="ORF">SAMN04487940_10118</name>
</gene>
<evidence type="ECO:0000256" key="6">
    <source>
        <dbReference type="SAM" id="Phobius"/>
    </source>
</evidence>
<name>A0A975W5T9_9RHOB</name>
<dbReference type="PANTHER" id="PTHR32322:SF2">
    <property type="entry name" value="EAMA DOMAIN-CONTAINING PROTEIN"/>
    <property type="match status" value="1"/>
</dbReference>
<keyword evidence="5 6" id="KW-0472">Membrane</keyword>
<comment type="subcellular location">
    <subcellularLocation>
        <location evidence="1">Membrane</location>
        <topology evidence="1">Multi-pass membrane protein</topology>
    </subcellularLocation>
</comment>
<feature type="transmembrane region" description="Helical" evidence="6">
    <location>
        <begin position="92"/>
        <end position="114"/>
    </location>
</feature>
<reference evidence="8 9" key="1">
    <citation type="submission" date="2016-10" db="EMBL/GenBank/DDBJ databases">
        <authorList>
            <person name="Varghese N."/>
            <person name="Submissions S."/>
        </authorList>
    </citation>
    <scope>NUCLEOTIDE SEQUENCE [LARGE SCALE GENOMIC DNA]</scope>
    <source>
        <strain evidence="8 9">FF3</strain>
    </source>
</reference>
<feature type="transmembrane region" description="Helical" evidence="6">
    <location>
        <begin position="179"/>
        <end position="198"/>
    </location>
</feature>
<dbReference type="Proteomes" id="UP000182932">
    <property type="component" value="Unassembled WGS sequence"/>
</dbReference>
<dbReference type="InterPro" id="IPR000620">
    <property type="entry name" value="EamA_dom"/>
</dbReference>